<dbReference type="EMBL" id="JAVRQI010000023">
    <property type="protein sequence ID" value="MDT1064454.1"/>
    <property type="molecule type" value="Genomic_DNA"/>
</dbReference>
<proteinExistence type="inferred from homology"/>
<dbReference type="Gene3D" id="3.20.20.70">
    <property type="entry name" value="Aldolase class I"/>
    <property type="match status" value="1"/>
</dbReference>
<evidence type="ECO:0000313" key="4">
    <source>
        <dbReference type="EMBL" id="MDT1064454.1"/>
    </source>
</evidence>
<dbReference type="EC" id="4.3.3.7" evidence="4"/>
<evidence type="ECO:0000256" key="2">
    <source>
        <dbReference type="ARBA" id="ARBA00023239"/>
    </source>
</evidence>
<gene>
    <name evidence="4" type="ORF">RM190_21515</name>
</gene>
<evidence type="ECO:0000256" key="1">
    <source>
        <dbReference type="ARBA" id="ARBA00007592"/>
    </source>
</evidence>
<dbReference type="SUPFAM" id="SSF51569">
    <property type="entry name" value="Aldolase"/>
    <property type="match status" value="1"/>
</dbReference>
<keyword evidence="2 3" id="KW-0456">Lyase</keyword>
<organism evidence="4 5">
    <name type="scientific">Paracoccus broussonetiae</name>
    <dbReference type="NCBI Taxonomy" id="3075834"/>
    <lineage>
        <taxon>Bacteria</taxon>
        <taxon>Pseudomonadati</taxon>
        <taxon>Pseudomonadota</taxon>
        <taxon>Alphaproteobacteria</taxon>
        <taxon>Rhodobacterales</taxon>
        <taxon>Paracoccaceae</taxon>
        <taxon>Paracoccus</taxon>
    </lineage>
</organism>
<sequence length="308" mass="33550">MSFGIETKGVYPIAATPFRPDMSVDWDSLDRLTDFYQDAGATGITILGILGEAGKLEPEESREIAARVIARARVPVVVGVSNPSFAAMGRLAREVMDLGAAGVMIAGHAGLRSDEQIAAHFRNAVDAIGQDTPWALQDYPLTLSVVLSVPMIGRIMADHPSCVMLKAEDWPQLEKLSAIRAAQASGGMRPFSILTANGGMFLDFEPERGSDGAMTGYAFPDALVEMDRLHREGQRDAAHDLFDAHLPLIRMEQQQGVGLAVRKYLLMRRGAIACDIQRRPGTALTPRVREEIDYLLARLARKDPRAAI</sequence>
<dbReference type="GO" id="GO:0008840">
    <property type="term" value="F:4-hydroxy-tetrahydrodipicolinate synthase activity"/>
    <property type="evidence" value="ECO:0007669"/>
    <property type="project" value="UniProtKB-EC"/>
</dbReference>
<evidence type="ECO:0000256" key="3">
    <source>
        <dbReference type="PIRNR" id="PIRNR001365"/>
    </source>
</evidence>
<evidence type="ECO:0000313" key="5">
    <source>
        <dbReference type="Proteomes" id="UP001251085"/>
    </source>
</evidence>
<dbReference type="PIRSF" id="PIRSF001365">
    <property type="entry name" value="DHDPS"/>
    <property type="match status" value="1"/>
</dbReference>
<dbReference type="PANTHER" id="PTHR12128:SF66">
    <property type="entry name" value="4-HYDROXY-2-OXOGLUTARATE ALDOLASE, MITOCHONDRIAL"/>
    <property type="match status" value="1"/>
</dbReference>
<dbReference type="EC" id="4.2.1.41" evidence="4"/>
<name>A0ABU3EJP7_9RHOB</name>
<reference evidence="5" key="1">
    <citation type="submission" date="2023-07" db="EMBL/GenBank/DDBJ databases">
        <title>Characterization of two Paracoccaceae strains isolated from Phycosphere and proposal of Xinfangfangia lacusdiani sp. nov.</title>
        <authorList>
            <person name="Deng Y."/>
            <person name="Zhang Y.Q."/>
        </authorList>
    </citation>
    <scope>NUCLEOTIDE SEQUENCE [LARGE SCALE GENOMIC DNA]</scope>
    <source>
        <strain evidence="5">CPCC 101403</strain>
    </source>
</reference>
<dbReference type="SMART" id="SM01130">
    <property type="entry name" value="DHDPS"/>
    <property type="match status" value="1"/>
</dbReference>
<dbReference type="InterPro" id="IPR002220">
    <property type="entry name" value="DapA-like"/>
</dbReference>
<dbReference type="RefSeq" id="WP_311761541.1">
    <property type="nucleotide sequence ID" value="NZ_JAVRQI010000023.1"/>
</dbReference>
<accession>A0ABU3EJP7</accession>
<dbReference type="CDD" id="cd00408">
    <property type="entry name" value="DHDPS-like"/>
    <property type="match status" value="1"/>
</dbReference>
<dbReference type="Proteomes" id="UP001251085">
    <property type="component" value="Unassembled WGS sequence"/>
</dbReference>
<dbReference type="PANTHER" id="PTHR12128">
    <property type="entry name" value="DIHYDRODIPICOLINATE SYNTHASE"/>
    <property type="match status" value="1"/>
</dbReference>
<comment type="caution">
    <text evidence="4">The sequence shown here is derived from an EMBL/GenBank/DDBJ whole genome shotgun (WGS) entry which is preliminary data.</text>
</comment>
<keyword evidence="5" id="KW-1185">Reference proteome</keyword>
<dbReference type="EC" id="4.1.3.3" evidence="4"/>
<protein>
    <submittedName>
        <fullName evidence="4">Dihydrodipicolinate synthase family protein</fullName>
        <ecNumber evidence="4">4.1.3.3</ecNumber>
        <ecNumber evidence="4">4.2.1.41</ecNumber>
        <ecNumber evidence="4">4.3.3.7</ecNumber>
    </submittedName>
</protein>
<dbReference type="InterPro" id="IPR013785">
    <property type="entry name" value="Aldolase_TIM"/>
</dbReference>
<dbReference type="GO" id="GO:0047448">
    <property type="term" value="F:5-dehydro-4-deoxyglucarate dehydratase activity"/>
    <property type="evidence" value="ECO:0007669"/>
    <property type="project" value="UniProtKB-EC"/>
</dbReference>
<comment type="similarity">
    <text evidence="1 3">Belongs to the DapA family.</text>
</comment>
<dbReference type="GO" id="GO:0008747">
    <property type="term" value="F:N-acetylneuraminate lyase activity"/>
    <property type="evidence" value="ECO:0007669"/>
    <property type="project" value="UniProtKB-EC"/>
</dbReference>
<dbReference type="Pfam" id="PF00701">
    <property type="entry name" value="DHDPS"/>
    <property type="match status" value="1"/>
</dbReference>